<dbReference type="EMBL" id="CM055111">
    <property type="protein sequence ID" value="KAJ7519340.1"/>
    <property type="molecule type" value="Genomic_DNA"/>
</dbReference>
<reference evidence="2" key="1">
    <citation type="journal article" date="2024" name="Proc. Natl. Acad. Sci. U.S.A.">
        <title>Extraordinary preservation of gene collinearity over three hundred million years revealed in homosporous lycophytes.</title>
        <authorList>
            <person name="Li C."/>
            <person name="Wickell D."/>
            <person name="Kuo L.Y."/>
            <person name="Chen X."/>
            <person name="Nie B."/>
            <person name="Liao X."/>
            <person name="Peng D."/>
            <person name="Ji J."/>
            <person name="Jenkins J."/>
            <person name="Williams M."/>
            <person name="Shu S."/>
            <person name="Plott C."/>
            <person name="Barry K."/>
            <person name="Rajasekar S."/>
            <person name="Grimwood J."/>
            <person name="Han X."/>
            <person name="Sun S."/>
            <person name="Hou Z."/>
            <person name="He W."/>
            <person name="Dai G."/>
            <person name="Sun C."/>
            <person name="Schmutz J."/>
            <person name="Leebens-Mack J.H."/>
            <person name="Li F.W."/>
            <person name="Wang L."/>
        </authorList>
    </citation>
    <scope>NUCLEOTIDE SEQUENCE [LARGE SCALE GENOMIC DNA]</scope>
    <source>
        <strain evidence="2">cv. PW_Plant_1</strain>
    </source>
</reference>
<gene>
    <name evidence="1" type="ORF">O6H91_20G035000</name>
</gene>
<comment type="caution">
    <text evidence="1">The sequence shown here is derived from an EMBL/GenBank/DDBJ whole genome shotgun (WGS) entry which is preliminary data.</text>
</comment>
<protein>
    <submittedName>
        <fullName evidence="1">Uncharacterized protein</fullName>
    </submittedName>
</protein>
<proteinExistence type="predicted"/>
<name>A0ACC2AP56_DIPCM</name>
<sequence length="291" mass="33058">MAARAPFDEQNLQQTGFLSLVHDYTTHQSRGERYLEELRKKNVALLPQLEVAEGTLSANKLQKNQAEEQLKGLEVELAAVEVAVRARQARVHSQQEHISHARLELEKVKQEEITERELFTKSMLELNARIRENGSGFRNLCDLQTPLNESLVRKEPQKELTSKKDSAESKTHQDAQIQKAVEQELAQLTTLCQVEEENLKKIKTEIDDSRKQEILLNDKHQEVRSRRAELDARLKLMENISQAAKELEDLSTQNAKLEDMFGLLSAELQKLQECPKCGANNIGEVAGGEES</sequence>
<accession>A0ACC2AP56</accession>
<organism evidence="1 2">
    <name type="scientific">Diphasiastrum complanatum</name>
    <name type="common">Issler's clubmoss</name>
    <name type="synonym">Lycopodium complanatum</name>
    <dbReference type="NCBI Taxonomy" id="34168"/>
    <lineage>
        <taxon>Eukaryota</taxon>
        <taxon>Viridiplantae</taxon>
        <taxon>Streptophyta</taxon>
        <taxon>Embryophyta</taxon>
        <taxon>Tracheophyta</taxon>
        <taxon>Lycopodiopsida</taxon>
        <taxon>Lycopodiales</taxon>
        <taxon>Lycopodiaceae</taxon>
        <taxon>Lycopodioideae</taxon>
        <taxon>Diphasiastrum</taxon>
    </lineage>
</organism>
<evidence type="ECO:0000313" key="2">
    <source>
        <dbReference type="Proteomes" id="UP001162992"/>
    </source>
</evidence>
<evidence type="ECO:0000313" key="1">
    <source>
        <dbReference type="EMBL" id="KAJ7519340.1"/>
    </source>
</evidence>
<dbReference type="Proteomes" id="UP001162992">
    <property type="component" value="Chromosome 20"/>
</dbReference>
<keyword evidence="2" id="KW-1185">Reference proteome</keyword>